<evidence type="ECO:0000256" key="1">
    <source>
        <dbReference type="SAM" id="Phobius"/>
    </source>
</evidence>
<gene>
    <name evidence="2" type="ORF">AW11_01870</name>
</gene>
<evidence type="ECO:0000313" key="2">
    <source>
        <dbReference type="EMBL" id="EXI88934.1"/>
    </source>
</evidence>
<proteinExistence type="predicted"/>
<feature type="transmembrane region" description="Helical" evidence="1">
    <location>
        <begin position="51"/>
        <end position="74"/>
    </location>
</feature>
<dbReference type="AlphaFoldDB" id="A0A011RCI5"/>
<accession>A0A011RCI5</accession>
<evidence type="ECO:0000313" key="3">
    <source>
        <dbReference type="Proteomes" id="UP000022141"/>
    </source>
</evidence>
<keyword evidence="1" id="KW-1133">Transmembrane helix</keyword>
<feature type="transmembrane region" description="Helical" evidence="1">
    <location>
        <begin position="80"/>
        <end position="100"/>
    </location>
</feature>
<comment type="caution">
    <text evidence="2">The sequence shown here is derived from an EMBL/GenBank/DDBJ whole genome shotgun (WGS) entry which is preliminary data.</text>
</comment>
<keyword evidence="1" id="KW-0812">Transmembrane</keyword>
<protein>
    <submittedName>
        <fullName evidence="2">Uncharacterized protein</fullName>
    </submittedName>
</protein>
<sequence length="342" mass="37365">MKCCKQQLHRSPPRALCKSTAPPQAVNQRLPRQRFSTNANPAPYASGIEGILFIVGAIALAFFLLGMFFIVEILRLFGKFGAMAGVIVLVGATIAVLSSIKPSELNDQAKNYAQYARLVDAESKKCVFASGEQGLPQAVAATDIFVRIDPMLIKHDYYFGRLSKQADRSNVHVVGTKFPEPRPPNAAFVDFRLMIEPVPQAEGRFFNSTEVHITSSSGATLGRRIDIERNRRWCLGDRPEVLIERFIKQQTGISIGLAIDDGSIAPHRSPVGSVGPIETGEFFVRTRSGSEPKLDAFISFLDAHGCKLFADRPLPGNIAKCASGTTNENGVPEFDTFRVPSA</sequence>
<organism evidence="2 3">
    <name type="scientific">Accumulibacter regalis</name>
    <dbReference type="NCBI Taxonomy" id="522306"/>
    <lineage>
        <taxon>Bacteria</taxon>
        <taxon>Pseudomonadati</taxon>
        <taxon>Pseudomonadota</taxon>
        <taxon>Betaproteobacteria</taxon>
        <taxon>Candidatus Accumulibacter</taxon>
    </lineage>
</organism>
<reference evidence="2" key="1">
    <citation type="submission" date="2014-02" db="EMBL/GenBank/DDBJ databases">
        <title>Expanding our view of genomic diversity in Candidatus Accumulibacter clades.</title>
        <authorList>
            <person name="Skennerton C.T."/>
            <person name="Barr J.J."/>
            <person name="Slater F.R."/>
            <person name="Bond P.L."/>
            <person name="Tyson G.W."/>
        </authorList>
    </citation>
    <scope>NUCLEOTIDE SEQUENCE [LARGE SCALE GENOMIC DNA]</scope>
</reference>
<dbReference type="EMBL" id="JEMY01000023">
    <property type="protein sequence ID" value="EXI88934.1"/>
    <property type="molecule type" value="Genomic_DNA"/>
</dbReference>
<keyword evidence="3" id="KW-1185">Reference proteome</keyword>
<name>A0A011RCI5_ACCRE</name>
<dbReference type="STRING" id="1454004.AW11_01870"/>
<dbReference type="Proteomes" id="UP000022141">
    <property type="component" value="Unassembled WGS sequence"/>
</dbReference>
<keyword evidence="1" id="KW-0472">Membrane</keyword>